<dbReference type="GO" id="GO:0016298">
    <property type="term" value="F:lipase activity"/>
    <property type="evidence" value="ECO:0007669"/>
    <property type="project" value="InterPro"/>
</dbReference>
<dbReference type="Gene3D" id="3.40.50.1820">
    <property type="entry name" value="alpha/beta hydrolase"/>
    <property type="match status" value="1"/>
</dbReference>
<dbReference type="EMBL" id="JAODUO010001706">
    <property type="protein sequence ID" value="KAK2159569.1"/>
    <property type="molecule type" value="Genomic_DNA"/>
</dbReference>
<dbReference type="PRINTS" id="PR00821">
    <property type="entry name" value="TAGLIPASE"/>
</dbReference>
<dbReference type="AlphaFoldDB" id="A0AAD9JV43"/>
<evidence type="ECO:0000256" key="4">
    <source>
        <dbReference type="RuleBase" id="RU004262"/>
    </source>
</evidence>
<dbReference type="GO" id="GO:0005615">
    <property type="term" value="C:extracellular space"/>
    <property type="evidence" value="ECO:0007669"/>
    <property type="project" value="TreeGrafter"/>
</dbReference>
<proteinExistence type="inferred from homology"/>
<dbReference type="InterPro" id="IPR013818">
    <property type="entry name" value="Lipase"/>
</dbReference>
<keyword evidence="3" id="KW-0964">Secreted</keyword>
<evidence type="ECO:0000256" key="3">
    <source>
        <dbReference type="ARBA" id="ARBA00022525"/>
    </source>
</evidence>
<reference evidence="6" key="1">
    <citation type="journal article" date="2023" name="Mol. Biol. Evol.">
        <title>Third-Generation Sequencing Reveals the Adaptive Role of the Epigenome in Three Deep-Sea Polychaetes.</title>
        <authorList>
            <person name="Perez M."/>
            <person name="Aroh O."/>
            <person name="Sun Y."/>
            <person name="Lan Y."/>
            <person name="Juniper S.K."/>
            <person name="Young C.R."/>
            <person name="Angers B."/>
            <person name="Qian P.Y."/>
        </authorList>
    </citation>
    <scope>NUCLEOTIDE SEQUENCE</scope>
    <source>
        <strain evidence="6">R07B-5</strain>
    </source>
</reference>
<comment type="similarity">
    <text evidence="2 4">Belongs to the AB hydrolase superfamily. Lipase family.</text>
</comment>
<organism evidence="6 7">
    <name type="scientific">Ridgeia piscesae</name>
    <name type="common">Tubeworm</name>
    <dbReference type="NCBI Taxonomy" id="27915"/>
    <lineage>
        <taxon>Eukaryota</taxon>
        <taxon>Metazoa</taxon>
        <taxon>Spiralia</taxon>
        <taxon>Lophotrochozoa</taxon>
        <taxon>Annelida</taxon>
        <taxon>Polychaeta</taxon>
        <taxon>Sedentaria</taxon>
        <taxon>Canalipalpata</taxon>
        <taxon>Sabellida</taxon>
        <taxon>Siboglinidae</taxon>
        <taxon>Ridgeia</taxon>
    </lineage>
</organism>
<dbReference type="PANTHER" id="PTHR11610">
    <property type="entry name" value="LIPASE"/>
    <property type="match status" value="1"/>
</dbReference>
<dbReference type="GO" id="GO:0016042">
    <property type="term" value="P:lipid catabolic process"/>
    <property type="evidence" value="ECO:0007669"/>
    <property type="project" value="TreeGrafter"/>
</dbReference>
<accession>A0AAD9JV43</accession>
<comment type="subcellular location">
    <subcellularLocation>
        <location evidence="1">Secreted</location>
    </subcellularLocation>
</comment>
<evidence type="ECO:0000256" key="2">
    <source>
        <dbReference type="ARBA" id="ARBA00010701"/>
    </source>
</evidence>
<dbReference type="Proteomes" id="UP001209878">
    <property type="component" value="Unassembled WGS sequence"/>
</dbReference>
<dbReference type="InterPro" id="IPR029058">
    <property type="entry name" value="AB_hydrolase_fold"/>
</dbReference>
<sequence length="284" mass="32218">MWPLPSCPVDIHLTFRLYNVRTGSRGASITRWVIPSTFHKGGRTVFLVHGNSTSGTQWLRPVKKYLLKKGNYNVILVSWNTKNKNYDQAASDMRAVGRDLQFVANNLMMKNRVRRRQLWCVGHGLGAQACGISGQVVPHGRITGLDPSGPLFERNPSAGLERRNADFVDVIHTDGVGHGMMRPIGHVDFYPNGGKDQPACYKFRNAVVRHRCNHRQATEYFKRSLVAQSECATRVRCTVYTNIPKSCKHWRSQIMGFSAETRAGRGSYYLKTHRKAPFCKKDFH</sequence>
<evidence type="ECO:0000313" key="6">
    <source>
        <dbReference type="EMBL" id="KAK2159569.1"/>
    </source>
</evidence>
<feature type="domain" description="Lipase" evidence="5">
    <location>
        <begin position="35"/>
        <end position="278"/>
    </location>
</feature>
<dbReference type="Pfam" id="PF00151">
    <property type="entry name" value="Lipase"/>
    <property type="match status" value="1"/>
</dbReference>
<comment type="caution">
    <text evidence="6">The sequence shown here is derived from an EMBL/GenBank/DDBJ whole genome shotgun (WGS) entry which is preliminary data.</text>
</comment>
<evidence type="ECO:0000256" key="1">
    <source>
        <dbReference type="ARBA" id="ARBA00004613"/>
    </source>
</evidence>
<evidence type="ECO:0000259" key="5">
    <source>
        <dbReference type="Pfam" id="PF00151"/>
    </source>
</evidence>
<protein>
    <recommendedName>
        <fullName evidence="5">Lipase domain-containing protein</fullName>
    </recommendedName>
</protein>
<dbReference type="PANTHER" id="PTHR11610:SF173">
    <property type="entry name" value="LIPASE DOMAIN-CONTAINING PROTEIN-RELATED"/>
    <property type="match status" value="1"/>
</dbReference>
<keyword evidence="7" id="KW-1185">Reference proteome</keyword>
<gene>
    <name evidence="6" type="ORF">NP493_1706g00001</name>
</gene>
<dbReference type="SUPFAM" id="SSF53474">
    <property type="entry name" value="alpha/beta-Hydrolases"/>
    <property type="match status" value="1"/>
</dbReference>
<name>A0AAD9JV43_RIDPI</name>
<dbReference type="InterPro" id="IPR000734">
    <property type="entry name" value="TAG_lipase"/>
</dbReference>
<evidence type="ECO:0000313" key="7">
    <source>
        <dbReference type="Proteomes" id="UP001209878"/>
    </source>
</evidence>